<evidence type="ECO:0000313" key="2">
    <source>
        <dbReference type="Proteomes" id="UP000188342"/>
    </source>
</evidence>
<gene>
    <name evidence="1" type="ORF">FM114_10005</name>
</gene>
<dbReference type="AlphaFoldDB" id="A0A1R4JWY1"/>
<name>A0A1R4JWY1_9ACTN</name>
<evidence type="ECO:0000313" key="1">
    <source>
        <dbReference type="EMBL" id="SJN36253.1"/>
    </source>
</evidence>
<dbReference type="EMBL" id="FUKQ01000035">
    <property type="protein sequence ID" value="SJN36253.1"/>
    <property type="molecule type" value="Genomic_DNA"/>
</dbReference>
<accession>A0A1R4JWY1</accession>
<keyword evidence="2" id="KW-1185">Reference proteome</keyword>
<reference evidence="1 2" key="1">
    <citation type="submission" date="2017-02" db="EMBL/GenBank/DDBJ databases">
        <authorList>
            <person name="Peterson S.W."/>
        </authorList>
    </citation>
    <scope>NUCLEOTIDE SEQUENCE [LARGE SCALE GENOMIC DNA]</scope>
    <source>
        <strain evidence="1 2">LSP_Lj1</strain>
    </source>
</reference>
<sequence length="38" mass="3892">MAATRATGVHKEAWVVPVARLTTSGWEPSAAQAAPMAA</sequence>
<proteinExistence type="predicted"/>
<protein>
    <submittedName>
        <fullName evidence="1">Uncharacterized protein</fullName>
    </submittedName>
</protein>
<dbReference type="Proteomes" id="UP000188342">
    <property type="component" value="Unassembled WGS sequence"/>
</dbReference>
<organism evidence="1 2">
    <name type="scientific">Luteococcus japonicus LSP_Lj1</name>
    <dbReference type="NCBI Taxonomy" id="1255658"/>
    <lineage>
        <taxon>Bacteria</taxon>
        <taxon>Bacillati</taxon>
        <taxon>Actinomycetota</taxon>
        <taxon>Actinomycetes</taxon>
        <taxon>Propionibacteriales</taxon>
        <taxon>Propionibacteriaceae</taxon>
        <taxon>Luteococcus</taxon>
    </lineage>
</organism>